<sequence>MKSSQMTKVFIADDHDLFRSGLSMLLAGNGYQVVGEAKSTDELKEIAGAAEVDIFILDCQMPSEGPVAMLQWLQLKYPASKVLFLTGLVAGGLFRQLISLKASGLVSKVSDIDAVLEALACCLRGEQYISDELQSLLEEAEEVLTPKESKVFEYLLQGKSNREIAEILFNSERTINIHRANIMKKFHAHSIVELIEIANKKGYYRVP</sequence>
<dbReference type="RefSeq" id="WP_084724134.1">
    <property type="nucleotide sequence ID" value="NZ_CP059733.1"/>
</dbReference>
<dbReference type="InterPro" id="IPR016032">
    <property type="entry name" value="Sig_transdc_resp-reg_C-effctor"/>
</dbReference>
<dbReference type="KEGG" id="tvd:SG34_009465"/>
<dbReference type="CDD" id="cd06170">
    <property type="entry name" value="LuxR_C_like"/>
    <property type="match status" value="1"/>
</dbReference>
<dbReference type="SUPFAM" id="SSF52172">
    <property type="entry name" value="CheY-like"/>
    <property type="match status" value="1"/>
</dbReference>
<organism evidence="6 7">
    <name type="scientific">Thalassomonas viridans</name>
    <dbReference type="NCBI Taxonomy" id="137584"/>
    <lineage>
        <taxon>Bacteria</taxon>
        <taxon>Pseudomonadati</taxon>
        <taxon>Pseudomonadota</taxon>
        <taxon>Gammaproteobacteria</taxon>
        <taxon>Alteromonadales</taxon>
        <taxon>Colwelliaceae</taxon>
        <taxon>Thalassomonas</taxon>
    </lineage>
</organism>
<dbReference type="Pfam" id="PF00072">
    <property type="entry name" value="Response_reg"/>
    <property type="match status" value="1"/>
</dbReference>
<feature type="domain" description="Response regulatory" evidence="5">
    <location>
        <begin position="8"/>
        <end position="123"/>
    </location>
</feature>
<dbReference type="AlphaFoldDB" id="A0AAE9Z5G0"/>
<dbReference type="PRINTS" id="PR00038">
    <property type="entry name" value="HTHLUXR"/>
</dbReference>
<dbReference type="GO" id="GO:0003677">
    <property type="term" value="F:DNA binding"/>
    <property type="evidence" value="ECO:0007669"/>
    <property type="project" value="UniProtKB-KW"/>
</dbReference>
<dbReference type="PROSITE" id="PS50110">
    <property type="entry name" value="RESPONSE_REGULATORY"/>
    <property type="match status" value="1"/>
</dbReference>
<dbReference type="SMART" id="SM00448">
    <property type="entry name" value="REC"/>
    <property type="match status" value="1"/>
</dbReference>
<name>A0AAE9Z5G0_9GAMM</name>
<dbReference type="InterPro" id="IPR001789">
    <property type="entry name" value="Sig_transdc_resp-reg_receiver"/>
</dbReference>
<proteinExistence type="predicted"/>
<protein>
    <submittedName>
        <fullName evidence="6">Response regulator transcription factor</fullName>
    </submittedName>
</protein>
<dbReference type="InterPro" id="IPR011006">
    <property type="entry name" value="CheY-like_superfamily"/>
</dbReference>
<dbReference type="Proteomes" id="UP000032352">
    <property type="component" value="Chromosome"/>
</dbReference>
<dbReference type="InterPro" id="IPR051015">
    <property type="entry name" value="EvgA-like"/>
</dbReference>
<evidence type="ECO:0000256" key="1">
    <source>
        <dbReference type="ARBA" id="ARBA00022553"/>
    </source>
</evidence>
<evidence type="ECO:0000256" key="2">
    <source>
        <dbReference type="ARBA" id="ARBA00023125"/>
    </source>
</evidence>
<evidence type="ECO:0000259" key="4">
    <source>
        <dbReference type="PROSITE" id="PS50043"/>
    </source>
</evidence>
<dbReference type="InterPro" id="IPR058245">
    <property type="entry name" value="NreC/VraR/RcsB-like_REC"/>
</dbReference>
<feature type="domain" description="HTH luxR-type" evidence="4">
    <location>
        <begin position="137"/>
        <end position="202"/>
    </location>
</feature>
<dbReference type="PANTHER" id="PTHR45566">
    <property type="entry name" value="HTH-TYPE TRANSCRIPTIONAL REGULATOR YHJB-RELATED"/>
    <property type="match status" value="1"/>
</dbReference>
<evidence type="ECO:0000313" key="6">
    <source>
        <dbReference type="EMBL" id="WDE07091.1"/>
    </source>
</evidence>
<dbReference type="GO" id="GO:0006355">
    <property type="term" value="P:regulation of DNA-templated transcription"/>
    <property type="evidence" value="ECO:0007669"/>
    <property type="project" value="InterPro"/>
</dbReference>
<evidence type="ECO:0000256" key="3">
    <source>
        <dbReference type="PROSITE-ProRule" id="PRU00169"/>
    </source>
</evidence>
<dbReference type="CDD" id="cd17535">
    <property type="entry name" value="REC_NarL-like"/>
    <property type="match status" value="1"/>
</dbReference>
<keyword evidence="7" id="KW-1185">Reference proteome</keyword>
<gene>
    <name evidence="6" type="ORF">SG34_009465</name>
</gene>
<keyword evidence="2" id="KW-0238">DNA-binding</keyword>
<keyword evidence="1 3" id="KW-0597">Phosphoprotein</keyword>
<evidence type="ECO:0000313" key="7">
    <source>
        <dbReference type="Proteomes" id="UP000032352"/>
    </source>
</evidence>
<reference evidence="6 7" key="1">
    <citation type="journal article" date="2015" name="Genome Announc.">
        <title>Draft Genome Sequences of Marine Isolates of Thalassomonas viridans and Thalassomonas actiniarum.</title>
        <authorList>
            <person name="Olonade I."/>
            <person name="van Zyl L.J."/>
            <person name="Trindade M."/>
        </authorList>
    </citation>
    <scope>NUCLEOTIDE SEQUENCE [LARGE SCALE GENOMIC DNA]</scope>
    <source>
        <strain evidence="6 7">XOM25</strain>
    </source>
</reference>
<feature type="modified residue" description="4-aspartylphosphate" evidence="3">
    <location>
        <position position="58"/>
    </location>
</feature>
<dbReference type="Gene3D" id="3.40.50.2300">
    <property type="match status" value="1"/>
</dbReference>
<accession>A0AAE9Z5G0</accession>
<dbReference type="PANTHER" id="PTHR45566:SF1">
    <property type="entry name" value="HTH-TYPE TRANSCRIPTIONAL REGULATOR YHJB-RELATED"/>
    <property type="match status" value="1"/>
</dbReference>
<dbReference type="SUPFAM" id="SSF46894">
    <property type="entry name" value="C-terminal effector domain of the bipartite response regulators"/>
    <property type="match status" value="1"/>
</dbReference>
<dbReference type="SMART" id="SM00421">
    <property type="entry name" value="HTH_LUXR"/>
    <property type="match status" value="1"/>
</dbReference>
<dbReference type="InterPro" id="IPR000792">
    <property type="entry name" value="Tscrpt_reg_LuxR_C"/>
</dbReference>
<dbReference type="Pfam" id="PF00196">
    <property type="entry name" value="GerE"/>
    <property type="match status" value="1"/>
</dbReference>
<reference evidence="6 7" key="2">
    <citation type="journal article" date="2022" name="Mar. Drugs">
        <title>Bioassay-Guided Fractionation Leads to the Detection of Cholic Acid Generated by the Rare Thalassomonas sp.</title>
        <authorList>
            <person name="Pheiffer F."/>
            <person name="Schneider Y.K."/>
            <person name="Hansen E.H."/>
            <person name="Andersen J.H."/>
            <person name="Isaksson J."/>
            <person name="Busche T."/>
            <person name="R C."/>
            <person name="Kalinowski J."/>
            <person name="Zyl L.V."/>
            <person name="Trindade M."/>
        </authorList>
    </citation>
    <scope>NUCLEOTIDE SEQUENCE [LARGE SCALE GENOMIC DNA]</scope>
    <source>
        <strain evidence="6 7">XOM25</strain>
    </source>
</reference>
<evidence type="ECO:0000259" key="5">
    <source>
        <dbReference type="PROSITE" id="PS50110"/>
    </source>
</evidence>
<dbReference type="EMBL" id="CP059733">
    <property type="protein sequence ID" value="WDE07091.1"/>
    <property type="molecule type" value="Genomic_DNA"/>
</dbReference>
<dbReference type="PROSITE" id="PS50043">
    <property type="entry name" value="HTH_LUXR_2"/>
    <property type="match status" value="1"/>
</dbReference>
<dbReference type="GO" id="GO:0000160">
    <property type="term" value="P:phosphorelay signal transduction system"/>
    <property type="evidence" value="ECO:0007669"/>
    <property type="project" value="InterPro"/>
</dbReference>